<evidence type="ECO:0000259" key="8">
    <source>
        <dbReference type="PROSITE" id="PS50928"/>
    </source>
</evidence>
<comment type="similarity">
    <text evidence="7">Belongs to the binding-protein-dependent transport system permease family.</text>
</comment>
<feature type="transmembrane region" description="Helical" evidence="7">
    <location>
        <begin position="12"/>
        <end position="32"/>
    </location>
</feature>
<dbReference type="AlphaFoldDB" id="A0A852TIB9"/>
<dbReference type="CDD" id="cd06261">
    <property type="entry name" value="TM_PBP2"/>
    <property type="match status" value="1"/>
</dbReference>
<dbReference type="Gene3D" id="1.10.3720.10">
    <property type="entry name" value="MetI-like"/>
    <property type="match status" value="1"/>
</dbReference>
<dbReference type="SUPFAM" id="SSF161098">
    <property type="entry name" value="MetI-like"/>
    <property type="match status" value="1"/>
</dbReference>
<keyword evidence="4 7" id="KW-0812">Transmembrane</keyword>
<evidence type="ECO:0000256" key="7">
    <source>
        <dbReference type="RuleBase" id="RU363032"/>
    </source>
</evidence>
<dbReference type="PANTHER" id="PTHR43744:SF9">
    <property type="entry name" value="POLYGALACTURONAN_RHAMNOGALACTURONAN TRANSPORT SYSTEM PERMEASE PROTEIN YTCP"/>
    <property type="match status" value="1"/>
</dbReference>
<evidence type="ECO:0000256" key="1">
    <source>
        <dbReference type="ARBA" id="ARBA00004651"/>
    </source>
</evidence>
<feature type="transmembrane region" description="Helical" evidence="7">
    <location>
        <begin position="111"/>
        <end position="129"/>
    </location>
</feature>
<gene>
    <name evidence="9" type="ORF">F4694_004772</name>
</gene>
<protein>
    <submittedName>
        <fullName evidence="9">Aldouronate transport system permease protein</fullName>
    </submittedName>
</protein>
<accession>A0A852TIB9</accession>
<organism evidence="9 10">
    <name type="scientific">Neobacillus niacini</name>
    <dbReference type="NCBI Taxonomy" id="86668"/>
    <lineage>
        <taxon>Bacteria</taxon>
        <taxon>Bacillati</taxon>
        <taxon>Bacillota</taxon>
        <taxon>Bacilli</taxon>
        <taxon>Bacillales</taxon>
        <taxon>Bacillaceae</taxon>
        <taxon>Neobacillus</taxon>
    </lineage>
</organism>
<evidence type="ECO:0000256" key="2">
    <source>
        <dbReference type="ARBA" id="ARBA00022448"/>
    </source>
</evidence>
<feature type="transmembrane region" description="Helical" evidence="7">
    <location>
        <begin position="263"/>
        <end position="282"/>
    </location>
</feature>
<feature type="transmembrane region" description="Helical" evidence="7">
    <location>
        <begin position="183"/>
        <end position="205"/>
    </location>
</feature>
<evidence type="ECO:0000313" key="9">
    <source>
        <dbReference type="EMBL" id="NYE07931.1"/>
    </source>
</evidence>
<dbReference type="PROSITE" id="PS50928">
    <property type="entry name" value="ABC_TM1"/>
    <property type="match status" value="1"/>
</dbReference>
<keyword evidence="3" id="KW-1003">Cell membrane</keyword>
<evidence type="ECO:0000313" key="10">
    <source>
        <dbReference type="Proteomes" id="UP000548423"/>
    </source>
</evidence>
<feature type="domain" description="ABC transmembrane type-1" evidence="8">
    <location>
        <begin position="75"/>
        <end position="282"/>
    </location>
</feature>
<dbReference type="GO" id="GO:0055085">
    <property type="term" value="P:transmembrane transport"/>
    <property type="evidence" value="ECO:0007669"/>
    <property type="project" value="InterPro"/>
</dbReference>
<name>A0A852TIB9_9BACI</name>
<evidence type="ECO:0000256" key="6">
    <source>
        <dbReference type="ARBA" id="ARBA00023136"/>
    </source>
</evidence>
<evidence type="ECO:0000256" key="5">
    <source>
        <dbReference type="ARBA" id="ARBA00022989"/>
    </source>
</evidence>
<dbReference type="Pfam" id="PF00528">
    <property type="entry name" value="BPD_transp_1"/>
    <property type="match status" value="1"/>
</dbReference>
<reference evidence="10" key="2">
    <citation type="submission" date="2020-08" db="EMBL/GenBank/DDBJ databases">
        <title>The Agave Microbiome: Exploring the role of microbial communities in plant adaptations to desert environments.</title>
        <authorList>
            <person name="Partida-Martinez L.P."/>
        </authorList>
    </citation>
    <scope>NUCLEOTIDE SEQUENCE [LARGE SCALE GENOMIC DNA]</scope>
    <source>
        <strain evidence="10">AT2.8</strain>
    </source>
</reference>
<comment type="subcellular location">
    <subcellularLocation>
        <location evidence="1 7">Cell membrane</location>
        <topology evidence="1 7">Multi-pass membrane protein</topology>
    </subcellularLocation>
</comment>
<dbReference type="GO" id="GO:0005886">
    <property type="term" value="C:plasma membrane"/>
    <property type="evidence" value="ECO:0007669"/>
    <property type="project" value="UniProtKB-SubCell"/>
</dbReference>
<dbReference type="InterPro" id="IPR000515">
    <property type="entry name" value="MetI-like"/>
</dbReference>
<keyword evidence="2 7" id="KW-0813">Transport</keyword>
<keyword evidence="5 7" id="KW-1133">Transmembrane helix</keyword>
<dbReference type="PANTHER" id="PTHR43744">
    <property type="entry name" value="ABC TRANSPORTER PERMEASE PROTEIN MG189-RELATED-RELATED"/>
    <property type="match status" value="1"/>
</dbReference>
<feature type="transmembrane region" description="Helical" evidence="7">
    <location>
        <begin position="79"/>
        <end position="99"/>
    </location>
</feature>
<keyword evidence="6 7" id="KW-0472">Membrane</keyword>
<comment type="caution">
    <text evidence="9">The sequence shown here is derived from an EMBL/GenBank/DDBJ whole genome shotgun (WGS) entry which is preliminary data.</text>
</comment>
<dbReference type="InterPro" id="IPR035906">
    <property type="entry name" value="MetI-like_sf"/>
</dbReference>
<proteinExistence type="inferred from homology"/>
<reference evidence="10" key="1">
    <citation type="submission" date="2020-07" db="EMBL/GenBank/DDBJ databases">
        <authorList>
            <person name="Partida-Martinez L."/>
            <person name="Huntemann M."/>
            <person name="Clum A."/>
            <person name="Wang J."/>
            <person name="Palaniappan K."/>
            <person name="Ritter S."/>
            <person name="Chen I.-M."/>
            <person name="Stamatis D."/>
            <person name="Reddy T."/>
            <person name="O'Malley R."/>
            <person name="Daum C."/>
            <person name="Shapiro N."/>
            <person name="Ivanova N."/>
            <person name="Kyrpides N."/>
            <person name="Woyke T."/>
        </authorList>
    </citation>
    <scope>NUCLEOTIDE SEQUENCE [LARGE SCALE GENOMIC DNA]</scope>
    <source>
        <strain evidence="10">AT2.8</strain>
    </source>
</reference>
<dbReference type="EMBL" id="JACCBX010000011">
    <property type="protein sequence ID" value="NYE07931.1"/>
    <property type="molecule type" value="Genomic_DNA"/>
</dbReference>
<dbReference type="Proteomes" id="UP000548423">
    <property type="component" value="Unassembled WGS sequence"/>
</dbReference>
<evidence type="ECO:0000256" key="3">
    <source>
        <dbReference type="ARBA" id="ARBA00022475"/>
    </source>
</evidence>
<feature type="transmembrane region" description="Helical" evidence="7">
    <location>
        <begin position="141"/>
        <end position="162"/>
    </location>
</feature>
<evidence type="ECO:0000256" key="4">
    <source>
        <dbReference type="ARBA" id="ARBA00022692"/>
    </source>
</evidence>
<sequence>MRKSVIKVETVFQIILFIFLTTIILVTLLPFWNIFVISINNAQDTIRGGLYFWPRDLSFESYKTILMDREILNGAKVTVLRTVIGTPLSLLMISMLAYALSKRTLVGRKPITFMFIFTMFFGGGLIPYYMVLKSVHLIDTFWVYIIPNLMSVFYMILVRTFIEQLPKELEECAKMEGANDLQIFFKIILPLSKPILATVGLFIAIGHWNSWFDSYVFTYKPDLKTLQAVLVKILNQYQTSGMMSDQQQLADSAKRMAVSPDSLRMAATMVATIPIMIVYPFVQKHFAQGIMVGSIKE</sequence>